<comment type="caution">
    <text evidence="2">The sequence shown here is derived from an EMBL/GenBank/DDBJ whole genome shotgun (WGS) entry which is preliminary data.</text>
</comment>
<evidence type="ECO:0008006" key="4">
    <source>
        <dbReference type="Google" id="ProtNLM"/>
    </source>
</evidence>
<dbReference type="PROSITE" id="PS51257">
    <property type="entry name" value="PROKAR_LIPOPROTEIN"/>
    <property type="match status" value="1"/>
</dbReference>
<keyword evidence="3" id="KW-1185">Reference proteome</keyword>
<evidence type="ECO:0000256" key="1">
    <source>
        <dbReference type="SAM" id="SignalP"/>
    </source>
</evidence>
<keyword evidence="1" id="KW-0732">Signal</keyword>
<evidence type="ECO:0000313" key="3">
    <source>
        <dbReference type="Proteomes" id="UP000248749"/>
    </source>
</evidence>
<protein>
    <recommendedName>
        <fullName evidence="4">Lipoprotein</fullName>
    </recommendedName>
</protein>
<proteinExistence type="predicted"/>
<dbReference type="EMBL" id="POUB01000110">
    <property type="protein sequence ID" value="PZF96721.1"/>
    <property type="molecule type" value="Genomic_DNA"/>
</dbReference>
<sequence>MPRVARIVAVLLVSGTLFGCGTDAPPDRMAPTGAASVTPVASPAAYVTFEQAVSGHLKAGGASFVGRCEGATSDPRTLCAVKTATVDGGEVYGIGVPYSEIDGYLLMREGPGGWEVLDEHTPAGGPEPAPSWFAAVG</sequence>
<dbReference type="OrthoDB" id="3403464at2"/>
<evidence type="ECO:0000313" key="2">
    <source>
        <dbReference type="EMBL" id="PZF96721.1"/>
    </source>
</evidence>
<dbReference type="Proteomes" id="UP000248749">
    <property type="component" value="Unassembled WGS sequence"/>
</dbReference>
<dbReference type="RefSeq" id="WP_111135182.1">
    <property type="nucleotide sequence ID" value="NZ_POUB01000110.1"/>
</dbReference>
<name>A0A2W2CBS2_9ACTN</name>
<reference evidence="2 3" key="1">
    <citation type="submission" date="2018-01" db="EMBL/GenBank/DDBJ databases">
        <title>Draft genome sequence of Salinispora sp. 13K206.</title>
        <authorList>
            <person name="Sahin N."/>
            <person name="Saygin H."/>
            <person name="Ay H."/>
        </authorList>
    </citation>
    <scope>NUCLEOTIDE SEQUENCE [LARGE SCALE GENOMIC DNA]</scope>
    <source>
        <strain evidence="2 3">13K206</strain>
    </source>
</reference>
<gene>
    <name evidence="2" type="ORF">C1I99_16880</name>
</gene>
<dbReference type="AlphaFoldDB" id="A0A2W2CBS2"/>
<feature type="signal peptide" evidence="1">
    <location>
        <begin position="1"/>
        <end position="19"/>
    </location>
</feature>
<organism evidence="2 3">
    <name type="scientific">Micromonospora deserti</name>
    <dbReference type="NCBI Taxonomy" id="2070366"/>
    <lineage>
        <taxon>Bacteria</taxon>
        <taxon>Bacillati</taxon>
        <taxon>Actinomycetota</taxon>
        <taxon>Actinomycetes</taxon>
        <taxon>Micromonosporales</taxon>
        <taxon>Micromonosporaceae</taxon>
        <taxon>Micromonospora</taxon>
    </lineage>
</organism>
<accession>A0A2W2CBS2</accession>
<feature type="chain" id="PRO_5038785749" description="Lipoprotein" evidence="1">
    <location>
        <begin position="20"/>
        <end position="137"/>
    </location>
</feature>